<feature type="transmembrane region" description="Helical" evidence="1">
    <location>
        <begin position="32"/>
        <end position="53"/>
    </location>
</feature>
<gene>
    <name evidence="2" type="ORF">FRC98_20625</name>
</gene>
<proteinExistence type="predicted"/>
<keyword evidence="1" id="KW-0472">Membrane</keyword>
<evidence type="ECO:0000256" key="1">
    <source>
        <dbReference type="SAM" id="Phobius"/>
    </source>
</evidence>
<feature type="transmembrane region" description="Helical" evidence="1">
    <location>
        <begin position="65"/>
        <end position="83"/>
    </location>
</feature>
<protein>
    <submittedName>
        <fullName evidence="2">DMT family protein</fullName>
    </submittedName>
</protein>
<accession>A0A5C6X8F3</accession>
<dbReference type="Pfam" id="PF04342">
    <property type="entry name" value="DMT_6"/>
    <property type="match status" value="1"/>
</dbReference>
<keyword evidence="1" id="KW-1133">Transmembrane helix</keyword>
<dbReference type="PANTHER" id="PTHR38482">
    <property type="entry name" value="DMT FAMILY PROTEIN"/>
    <property type="match status" value="1"/>
</dbReference>
<name>A0A5C6X8F3_9DELT</name>
<dbReference type="AlphaFoldDB" id="A0A5C6X8F3"/>
<dbReference type="RefSeq" id="WP_146983476.1">
    <property type="nucleotide sequence ID" value="NZ_VOSM01000023.1"/>
</dbReference>
<feature type="transmembrane region" description="Helical" evidence="1">
    <location>
        <begin position="89"/>
        <end position="107"/>
    </location>
</feature>
<dbReference type="InterPro" id="IPR007437">
    <property type="entry name" value="DUF486"/>
</dbReference>
<dbReference type="PIRSF" id="PIRSF021239">
    <property type="entry name" value="UCP021239"/>
    <property type="match status" value="1"/>
</dbReference>
<sequence>MKTVGLLLLSNIFMTVAWYAHLKHTDSPLWKVIVVSWGIALLEYCFHVPANRIGVERFSVMELKIMQEVLSISVFVGFAFIYFRELPRWNHGVAFALILLAVAFVFWPGTPRVSG</sequence>
<evidence type="ECO:0000313" key="3">
    <source>
        <dbReference type="Proteomes" id="UP000321412"/>
    </source>
</evidence>
<dbReference type="PANTHER" id="PTHR38482:SF1">
    <property type="entry name" value="DMT FAMILY PROTEIN"/>
    <property type="match status" value="1"/>
</dbReference>
<dbReference type="EMBL" id="VOSM01000023">
    <property type="protein sequence ID" value="TXD33404.1"/>
    <property type="molecule type" value="Genomic_DNA"/>
</dbReference>
<dbReference type="OrthoDB" id="9805206at2"/>
<keyword evidence="3" id="KW-1185">Reference proteome</keyword>
<organism evidence="2 3">
    <name type="scientific">Lujinxingia vulgaris</name>
    <dbReference type="NCBI Taxonomy" id="2600176"/>
    <lineage>
        <taxon>Bacteria</taxon>
        <taxon>Deltaproteobacteria</taxon>
        <taxon>Bradymonadales</taxon>
        <taxon>Lujinxingiaceae</taxon>
        <taxon>Lujinxingia</taxon>
    </lineage>
</organism>
<dbReference type="Proteomes" id="UP000321412">
    <property type="component" value="Unassembled WGS sequence"/>
</dbReference>
<evidence type="ECO:0000313" key="2">
    <source>
        <dbReference type="EMBL" id="TXD33404.1"/>
    </source>
</evidence>
<comment type="caution">
    <text evidence="2">The sequence shown here is derived from an EMBL/GenBank/DDBJ whole genome shotgun (WGS) entry which is preliminary data.</text>
</comment>
<keyword evidence="1" id="KW-0812">Transmembrane</keyword>
<reference evidence="2 3" key="1">
    <citation type="submission" date="2019-08" db="EMBL/GenBank/DDBJ databases">
        <title>Bradymonadales sp. TMQ4.</title>
        <authorList>
            <person name="Liang Q."/>
        </authorList>
    </citation>
    <scope>NUCLEOTIDE SEQUENCE [LARGE SCALE GENOMIC DNA]</scope>
    <source>
        <strain evidence="2 3">TMQ4</strain>
    </source>
</reference>